<evidence type="ECO:0000313" key="3">
    <source>
        <dbReference type="Proteomes" id="UP001597218"/>
    </source>
</evidence>
<sequence length="213" mass="24648">MRKHILVWTILSVMVLSGCSIGDTVEKRLSDTLTEIHTAEQDYRDVQSDLYKIEQKEQEQFESIMKLTQKQKDELESGVAELKKLQDERSSLIEDEVASMKKAKDLAESFDVDIKKADEETINAIQTLKTATIERYDLHSVLISEYKKLQDHQNNLYDLLVNEETELPELKDEVDKVNIQNEKVKSAINAFNESTKEVNTLKEELFSSFEDEK</sequence>
<evidence type="ECO:0000313" key="2">
    <source>
        <dbReference type="EMBL" id="MFD1929024.1"/>
    </source>
</evidence>
<dbReference type="EMBL" id="JBHUGI010000032">
    <property type="protein sequence ID" value="MFD1929024.1"/>
    <property type="molecule type" value="Genomic_DNA"/>
</dbReference>
<keyword evidence="1" id="KW-0175">Coiled coil</keyword>
<dbReference type="SUPFAM" id="SSF140423">
    <property type="entry name" value="MW0975(SA0943)-like"/>
    <property type="match status" value="1"/>
</dbReference>
<dbReference type="Proteomes" id="UP001597218">
    <property type="component" value="Unassembled WGS sequence"/>
</dbReference>
<organism evidence="2 3">
    <name type="scientific">Sporosarcina siberiensis</name>
    <dbReference type="NCBI Taxonomy" id="1365606"/>
    <lineage>
        <taxon>Bacteria</taxon>
        <taxon>Bacillati</taxon>
        <taxon>Bacillota</taxon>
        <taxon>Bacilli</taxon>
        <taxon>Bacillales</taxon>
        <taxon>Caryophanaceae</taxon>
        <taxon>Sporosarcina</taxon>
    </lineage>
</organism>
<feature type="coiled-coil region" evidence="1">
    <location>
        <begin position="160"/>
        <end position="204"/>
    </location>
</feature>
<reference evidence="3" key="1">
    <citation type="journal article" date="2019" name="Int. J. Syst. Evol. Microbiol.">
        <title>The Global Catalogue of Microorganisms (GCM) 10K type strain sequencing project: providing services to taxonomists for standard genome sequencing and annotation.</title>
        <authorList>
            <consortium name="The Broad Institute Genomics Platform"/>
            <consortium name="The Broad Institute Genome Sequencing Center for Infectious Disease"/>
            <person name="Wu L."/>
            <person name="Ma J."/>
        </authorList>
    </citation>
    <scope>NUCLEOTIDE SEQUENCE [LARGE SCALE GENOMIC DNA]</scope>
    <source>
        <strain evidence="3">CGMCC 4.7177</strain>
    </source>
</reference>
<keyword evidence="3" id="KW-1185">Reference proteome</keyword>
<name>A0ABW4SKR0_9BACL</name>
<dbReference type="Gene3D" id="1.20.120.570">
    <property type="entry name" value="YkyA-like"/>
    <property type="match status" value="1"/>
</dbReference>
<evidence type="ECO:0000256" key="1">
    <source>
        <dbReference type="SAM" id="Coils"/>
    </source>
</evidence>
<dbReference type="RefSeq" id="WP_381538799.1">
    <property type="nucleotide sequence ID" value="NZ_JBHUGI010000032.1"/>
</dbReference>
<feature type="coiled-coil region" evidence="1">
    <location>
        <begin position="65"/>
        <end position="120"/>
    </location>
</feature>
<dbReference type="Pfam" id="PF10368">
    <property type="entry name" value="YkyA"/>
    <property type="match status" value="1"/>
</dbReference>
<proteinExistence type="predicted"/>
<accession>A0ABW4SKR0</accession>
<gene>
    <name evidence="2" type="ORF">ACFSFY_13355</name>
</gene>
<dbReference type="PROSITE" id="PS51257">
    <property type="entry name" value="PROKAR_LIPOPROTEIN"/>
    <property type="match status" value="1"/>
</dbReference>
<comment type="caution">
    <text evidence="2">The sequence shown here is derived from an EMBL/GenBank/DDBJ whole genome shotgun (WGS) entry which is preliminary data.</text>
</comment>
<dbReference type="InterPro" id="IPR036785">
    <property type="entry name" value="YkyA-like_sf"/>
</dbReference>
<dbReference type="InterPro" id="IPR019454">
    <property type="entry name" value="Lipoprot_YkyA-like"/>
</dbReference>
<protein>
    <submittedName>
        <fullName evidence="2">YkyA family protein</fullName>
    </submittedName>
</protein>